<gene>
    <name evidence="1" type="ORF">M4V62_42695</name>
</gene>
<dbReference type="EMBL" id="CP097289">
    <property type="protein sequence ID" value="UQT61248.1"/>
    <property type="molecule type" value="Genomic_DNA"/>
</dbReference>
<reference evidence="1 2" key="1">
    <citation type="submission" date="2022-05" db="EMBL/GenBank/DDBJ databases">
        <authorList>
            <person name="Zhou X."/>
            <person name="Li K."/>
            <person name="Man Y."/>
        </authorList>
    </citation>
    <scope>NUCLEOTIDE SEQUENCE [LARGE SCALE GENOMIC DNA]</scope>
    <source>
        <strain evidence="1 2">MS405</strain>
    </source>
</reference>
<dbReference type="RefSeq" id="WP_249592580.1">
    <property type="nucleotide sequence ID" value="NZ_BAAAQL010000038.1"/>
</dbReference>
<evidence type="ECO:0000313" key="2">
    <source>
        <dbReference type="Proteomes" id="UP000829992"/>
    </source>
</evidence>
<dbReference type="Proteomes" id="UP000829992">
    <property type="component" value="Chromosome"/>
</dbReference>
<organism evidence="1 2">
    <name type="scientific">Streptomyces durmitorensis</name>
    <dbReference type="NCBI Taxonomy" id="319947"/>
    <lineage>
        <taxon>Bacteria</taxon>
        <taxon>Bacillati</taxon>
        <taxon>Actinomycetota</taxon>
        <taxon>Actinomycetes</taxon>
        <taxon>Kitasatosporales</taxon>
        <taxon>Streptomycetaceae</taxon>
        <taxon>Streptomyces</taxon>
    </lineage>
</organism>
<keyword evidence="2" id="KW-1185">Reference proteome</keyword>
<accession>A0ABY4Q7M0</accession>
<proteinExistence type="predicted"/>
<evidence type="ECO:0000313" key="1">
    <source>
        <dbReference type="EMBL" id="UQT61248.1"/>
    </source>
</evidence>
<name>A0ABY4Q7M0_9ACTN</name>
<sequence length="65" mass="7143">MNADGPAGAVEALEFTVDLDLDVVAWALRENRPTIQLEDKLGKIEQAVQTLTTHLATSEWRFSCG</sequence>
<protein>
    <submittedName>
        <fullName evidence="1">Uncharacterized protein</fullName>
    </submittedName>
</protein>